<feature type="region of interest" description="Disordered" evidence="4">
    <location>
        <begin position="10"/>
        <end position="61"/>
    </location>
</feature>
<evidence type="ECO:0000256" key="4">
    <source>
        <dbReference type="SAM" id="MobiDB-lite"/>
    </source>
</evidence>
<feature type="region of interest" description="Disordered" evidence="4">
    <location>
        <begin position="184"/>
        <end position="213"/>
    </location>
</feature>
<organism evidence="6 7">
    <name type="scientific">Heracleum sosnowskyi</name>
    <dbReference type="NCBI Taxonomy" id="360622"/>
    <lineage>
        <taxon>Eukaryota</taxon>
        <taxon>Viridiplantae</taxon>
        <taxon>Streptophyta</taxon>
        <taxon>Embryophyta</taxon>
        <taxon>Tracheophyta</taxon>
        <taxon>Spermatophyta</taxon>
        <taxon>Magnoliopsida</taxon>
        <taxon>eudicotyledons</taxon>
        <taxon>Gunneridae</taxon>
        <taxon>Pentapetalae</taxon>
        <taxon>asterids</taxon>
        <taxon>campanulids</taxon>
        <taxon>Apiales</taxon>
        <taxon>Apiaceae</taxon>
        <taxon>Apioideae</taxon>
        <taxon>apioid superclade</taxon>
        <taxon>Tordylieae</taxon>
        <taxon>Tordyliinae</taxon>
        <taxon>Heracleum</taxon>
    </lineage>
</organism>
<evidence type="ECO:0000256" key="2">
    <source>
        <dbReference type="ARBA" id="ARBA00024341"/>
    </source>
</evidence>
<dbReference type="Gene3D" id="1.20.5.190">
    <property type="match status" value="1"/>
</dbReference>
<dbReference type="Proteomes" id="UP001237642">
    <property type="component" value="Unassembled WGS sequence"/>
</dbReference>
<feature type="compositionally biased region" description="Basic and acidic residues" evidence="4">
    <location>
        <begin position="195"/>
        <end position="209"/>
    </location>
</feature>
<evidence type="ECO:0000313" key="6">
    <source>
        <dbReference type="EMBL" id="KAK1353315.1"/>
    </source>
</evidence>
<name>A0AAD8GQM6_9APIA</name>
<comment type="similarity">
    <text evidence="2">Belongs to the IQD family.</text>
</comment>
<keyword evidence="1" id="KW-0112">Calmodulin-binding</keyword>
<keyword evidence="7" id="KW-1185">Reference proteome</keyword>
<dbReference type="PANTHER" id="PTHR32295">
    <property type="entry name" value="IQ-DOMAIN 5-RELATED"/>
    <property type="match status" value="1"/>
</dbReference>
<proteinExistence type="inferred from homology"/>
<dbReference type="GO" id="GO:0005516">
    <property type="term" value="F:calmodulin binding"/>
    <property type="evidence" value="ECO:0007669"/>
    <property type="project" value="UniProtKB-KW"/>
</dbReference>
<dbReference type="EMBL" id="JAUIZM010000013">
    <property type="protein sequence ID" value="KAK1353315.1"/>
    <property type="molecule type" value="Genomic_DNA"/>
</dbReference>
<accession>A0AAD8GQM6</accession>
<dbReference type="Pfam" id="PF00612">
    <property type="entry name" value="IQ"/>
    <property type="match status" value="2"/>
</dbReference>
<dbReference type="Pfam" id="PF13178">
    <property type="entry name" value="DUF4005"/>
    <property type="match status" value="1"/>
</dbReference>
<feature type="domain" description="DUF4005" evidence="5">
    <location>
        <begin position="338"/>
        <end position="414"/>
    </location>
</feature>
<dbReference type="InterPro" id="IPR000048">
    <property type="entry name" value="IQ_motif_EF-hand-BS"/>
</dbReference>
<dbReference type="InterPro" id="IPR025064">
    <property type="entry name" value="DUF4005"/>
</dbReference>
<dbReference type="CDD" id="cd23767">
    <property type="entry name" value="IQCD"/>
    <property type="match status" value="1"/>
</dbReference>
<evidence type="ECO:0000256" key="3">
    <source>
        <dbReference type="ARBA" id="ARBA00024378"/>
    </source>
</evidence>
<feature type="compositionally biased region" description="Basic residues" evidence="4">
    <location>
        <begin position="29"/>
        <end position="47"/>
    </location>
</feature>
<evidence type="ECO:0000313" key="7">
    <source>
        <dbReference type="Proteomes" id="UP001237642"/>
    </source>
</evidence>
<evidence type="ECO:0000256" key="1">
    <source>
        <dbReference type="ARBA" id="ARBA00022860"/>
    </source>
</evidence>
<protein>
    <submittedName>
        <fullName evidence="6">Protein IQ-DOMAIN like</fullName>
    </submittedName>
</protein>
<dbReference type="AlphaFoldDB" id="A0AAD8GQM6"/>
<reference evidence="6" key="2">
    <citation type="submission" date="2023-05" db="EMBL/GenBank/DDBJ databases">
        <authorList>
            <person name="Schelkunov M.I."/>
        </authorList>
    </citation>
    <scope>NUCLEOTIDE SEQUENCE</scope>
    <source>
        <strain evidence="6">Hsosn_3</strain>
        <tissue evidence="6">Leaf</tissue>
    </source>
</reference>
<reference evidence="6" key="1">
    <citation type="submission" date="2023-02" db="EMBL/GenBank/DDBJ databases">
        <title>Genome of toxic invasive species Heracleum sosnowskyi carries increased number of genes despite the absence of recent whole-genome duplications.</title>
        <authorList>
            <person name="Schelkunov M."/>
            <person name="Shtratnikova V."/>
            <person name="Makarenko M."/>
            <person name="Klepikova A."/>
            <person name="Omelchenko D."/>
            <person name="Novikova G."/>
            <person name="Obukhova E."/>
            <person name="Bogdanov V."/>
            <person name="Penin A."/>
            <person name="Logacheva M."/>
        </authorList>
    </citation>
    <scope>NUCLEOTIDE SEQUENCE</scope>
    <source>
        <strain evidence="6">Hsosn_3</strain>
        <tissue evidence="6">Leaf</tissue>
    </source>
</reference>
<dbReference type="PROSITE" id="PS50096">
    <property type="entry name" value="IQ"/>
    <property type="match status" value="2"/>
</dbReference>
<evidence type="ECO:0000259" key="5">
    <source>
        <dbReference type="Pfam" id="PF13178"/>
    </source>
</evidence>
<dbReference type="PANTHER" id="PTHR32295:SF11">
    <property type="entry name" value="PROTEIN IQ-DOMAIN 22"/>
    <property type="match status" value="1"/>
</dbReference>
<comment type="caution">
    <text evidence="6">The sequence shown here is derived from an EMBL/GenBank/DDBJ whole genome shotgun (WGS) entry which is preliminary data.</text>
</comment>
<gene>
    <name evidence="6" type="ORF">POM88_052450</name>
</gene>
<sequence>MGKATKWFRNLLGLKKPDTPSPTTTTKPPPKRRWSFGKSTTSHHRTPSHSNSPLPPYFHANNENDQQHAIAVAEATAAVANAAVTAAQRAAEVVKLTSGDNIFKGHEYWAAVTIQSHFRAYLSRRALRALKGLVKLQALVRGHIVRKQDTEKLLQMQAALRARTRARVLRAQIQETSQSAIKLSHLNHPGPATPEKSEHAIRRSTKHEQSVMLKRNGSRSNFRVGPDKEKYNYHYSMDEGSWDRVYPTRSGSMDEGKSDKILEIDTGKFLVTPKKRNLFHSSLYPSASDPNSHSFATSKDSTFHQAILSPSSGEVQSLTPYNYTNDVDEDSFCTAETSPRFLSSKGGSFTKSGPFTPTRSDASKSCLSGYSDYYPNYMSYTESSKAKVRSLSAPRQRTQLDRSNTAKRLSLHNVFSDMRSSSTQRVPSALHSNFASKAYPGSGRLDRLGMPLGGEGIGFSGGLLNKY</sequence>
<comment type="subunit">
    <text evidence="3">Binds to multiple calmodulin (CaM) in the presence of Ca(2+) and CaM-like proteins.</text>
</comment>